<sequence length="242" mass="25355">PGFSDFEGANAALDGSIVVLSKETFSNYGIAELLLTNPHPGIYKRLHFHVEANGLFMRPGDYTVLTFDSTSDVDATAETAVITGIEARMVPIVDRGNSLSHTIAGSAADTDDRLIYGPIQLSTGDLLPVGLVVDTSYWIAKPSDTGVATDEVAFYATEAHAILAADLPANDDRIGLTAAIGTTNVGGMANNELTTLGVAKTDGYTAFHLDGPIDVTACFSAPGQVTIAGDNAATDVTYWWTP</sequence>
<comment type="caution">
    <text evidence="1">The sequence shown here is derived from an EMBL/GenBank/DDBJ whole genome shotgun (WGS) entry which is preliminary data.</text>
</comment>
<feature type="non-terminal residue" evidence="1">
    <location>
        <position position="1"/>
    </location>
</feature>
<organism evidence="1">
    <name type="scientific">marine sediment metagenome</name>
    <dbReference type="NCBI Taxonomy" id="412755"/>
    <lineage>
        <taxon>unclassified sequences</taxon>
        <taxon>metagenomes</taxon>
        <taxon>ecological metagenomes</taxon>
    </lineage>
</organism>
<evidence type="ECO:0000313" key="1">
    <source>
        <dbReference type="EMBL" id="GAF77840.1"/>
    </source>
</evidence>
<dbReference type="EMBL" id="BARS01009664">
    <property type="protein sequence ID" value="GAF77840.1"/>
    <property type="molecule type" value="Genomic_DNA"/>
</dbReference>
<accession>X0TNZ2</accession>
<protein>
    <submittedName>
        <fullName evidence="1">Uncharacterized protein</fullName>
    </submittedName>
</protein>
<dbReference type="AlphaFoldDB" id="X0TNZ2"/>
<reference evidence="1" key="1">
    <citation type="journal article" date="2014" name="Front. Microbiol.">
        <title>High frequency of phylogenetically diverse reductive dehalogenase-homologous genes in deep subseafloor sedimentary metagenomes.</title>
        <authorList>
            <person name="Kawai M."/>
            <person name="Futagami T."/>
            <person name="Toyoda A."/>
            <person name="Takaki Y."/>
            <person name="Nishi S."/>
            <person name="Hori S."/>
            <person name="Arai W."/>
            <person name="Tsubouchi T."/>
            <person name="Morono Y."/>
            <person name="Uchiyama I."/>
            <person name="Ito T."/>
            <person name="Fujiyama A."/>
            <person name="Inagaki F."/>
            <person name="Takami H."/>
        </authorList>
    </citation>
    <scope>NUCLEOTIDE SEQUENCE</scope>
    <source>
        <strain evidence="1">Expedition CK06-06</strain>
    </source>
</reference>
<name>X0TNZ2_9ZZZZ</name>
<gene>
    <name evidence="1" type="ORF">S01H1_18120</name>
</gene>
<proteinExistence type="predicted"/>